<dbReference type="GO" id="GO:0005524">
    <property type="term" value="F:ATP binding"/>
    <property type="evidence" value="ECO:0007669"/>
    <property type="project" value="UniProtKB-KW"/>
</dbReference>
<dbReference type="InterPro" id="IPR024109">
    <property type="entry name" value="Trp-tRNA-ligase_bac-type"/>
</dbReference>
<evidence type="ECO:0000256" key="12">
    <source>
        <dbReference type="RuleBase" id="RU363036"/>
    </source>
</evidence>
<dbReference type="HOGENOM" id="CLU_029244_1_3_1"/>
<comment type="similarity">
    <text evidence="2 12">Belongs to the class-I aminoacyl-tRNA synthetase family.</text>
</comment>
<evidence type="ECO:0000256" key="11">
    <source>
        <dbReference type="ARBA" id="ARBA00069760"/>
    </source>
</evidence>
<dbReference type="PANTHER" id="PTHR43766:SF1">
    <property type="entry name" value="TRYPTOPHAN--TRNA LIGASE, MITOCHONDRIAL"/>
    <property type="match status" value="1"/>
</dbReference>
<evidence type="ECO:0000256" key="6">
    <source>
        <dbReference type="ARBA" id="ARBA00022840"/>
    </source>
</evidence>
<evidence type="ECO:0000256" key="8">
    <source>
        <dbReference type="ARBA" id="ARBA00023146"/>
    </source>
</evidence>
<dbReference type="CDD" id="cd00806">
    <property type="entry name" value="TrpRS_core"/>
    <property type="match status" value="1"/>
</dbReference>
<dbReference type="FunFam" id="3.40.50.620:FF:000082">
    <property type="entry name" value="MSW1p Mitochondrial tryptophanyl-tRNA synthetase"/>
    <property type="match status" value="1"/>
</dbReference>
<dbReference type="OrthoDB" id="15808at2759"/>
<comment type="catalytic activity">
    <reaction evidence="10">
        <text>tRNA(Trp) + L-tryptophan + ATP = L-tryptophyl-tRNA(Trp) + AMP + diphosphate + H(+)</text>
        <dbReference type="Rhea" id="RHEA:24080"/>
        <dbReference type="Rhea" id="RHEA-COMP:9671"/>
        <dbReference type="Rhea" id="RHEA-COMP:9705"/>
        <dbReference type="ChEBI" id="CHEBI:15378"/>
        <dbReference type="ChEBI" id="CHEBI:30616"/>
        <dbReference type="ChEBI" id="CHEBI:33019"/>
        <dbReference type="ChEBI" id="CHEBI:57912"/>
        <dbReference type="ChEBI" id="CHEBI:78442"/>
        <dbReference type="ChEBI" id="CHEBI:78535"/>
        <dbReference type="ChEBI" id="CHEBI:456215"/>
        <dbReference type="EC" id="6.1.1.2"/>
    </reaction>
</comment>
<comment type="subcellular location">
    <subcellularLocation>
        <location evidence="1">Mitochondrion matrix</location>
    </subcellularLocation>
</comment>
<gene>
    <name evidence="13" type="ORF">CPC735_037650</name>
</gene>
<sequence>MSIPAHYLRARTGLTKSSIIRAANYTKTRHRWHQRSQMSTTTIAPTAPPRIIFSGIQPTGIPHLGNYLGALREWVKLQDDAIPGEELIYSIVDLHALTMPQDPEVLREWRTQSFAILLAVGLKPERAMIFFQSAVPAHAELMWILSTVSSMGYLSRMTQWKSKLQLPENSTLEDSSARAKLRLGLFSYPVLQAADILVHSATHVPVGEDQKQHLEFSREVANSFNHIYGPVLTPPNTLVSPAKRIMSLKSPDQKMSKSHADPNSRILLTDEPETIHKKIKVALTDSEPGVTYDPKRRPGVSNLLDILSNFDTNCNLSPTELAKEHESSSLRILKEHVAKKVADHLAPIRERYAELMTNAVGREYLDKVAEEGARKAASNADKTMKRVKDAIGF</sequence>
<dbReference type="Pfam" id="PF00579">
    <property type="entry name" value="tRNA-synt_1b"/>
    <property type="match status" value="1"/>
</dbReference>
<keyword evidence="5 12" id="KW-0547">Nucleotide-binding</keyword>
<dbReference type="InterPro" id="IPR014729">
    <property type="entry name" value="Rossmann-like_a/b/a_fold"/>
</dbReference>
<evidence type="ECO:0000256" key="3">
    <source>
        <dbReference type="ARBA" id="ARBA00013161"/>
    </source>
</evidence>
<dbReference type="Proteomes" id="UP000009084">
    <property type="component" value="Unassembled WGS sequence"/>
</dbReference>
<dbReference type="InterPro" id="IPR050203">
    <property type="entry name" value="Trp-tRNA_synthetase"/>
</dbReference>
<dbReference type="Gene3D" id="3.40.50.620">
    <property type="entry name" value="HUPs"/>
    <property type="match status" value="1"/>
</dbReference>
<keyword evidence="7 12" id="KW-0648">Protein biosynthesis</keyword>
<dbReference type="GO" id="GO:0004830">
    <property type="term" value="F:tryptophan-tRNA ligase activity"/>
    <property type="evidence" value="ECO:0007669"/>
    <property type="project" value="UniProtKB-EC"/>
</dbReference>
<dbReference type="GO" id="GO:0005759">
    <property type="term" value="C:mitochondrial matrix"/>
    <property type="evidence" value="ECO:0007669"/>
    <property type="project" value="UniProtKB-SubCell"/>
</dbReference>
<comment type="caution">
    <text evidence="13">The sequence shown here is derived from an EMBL/GenBank/DDBJ whole genome shotgun (WGS) entry which is preliminary data.</text>
</comment>
<keyword evidence="8 12" id="KW-0030">Aminoacyl-tRNA synthetase</keyword>
<keyword evidence="4 12" id="KW-0436">Ligase</keyword>
<dbReference type="AlphaFoldDB" id="C5P2F6"/>
<dbReference type="GO" id="GO:0070183">
    <property type="term" value="P:mitochondrial tryptophanyl-tRNA aminoacylation"/>
    <property type="evidence" value="ECO:0007669"/>
    <property type="project" value="TreeGrafter"/>
</dbReference>
<accession>C5P2F6</accession>
<dbReference type="PROSITE" id="PS00178">
    <property type="entry name" value="AA_TRNA_LIGASE_I"/>
    <property type="match status" value="1"/>
</dbReference>
<keyword evidence="6 12" id="KW-0067">ATP-binding</keyword>
<organism evidence="13 14">
    <name type="scientific">Coccidioides posadasii (strain C735)</name>
    <name type="common">Valley fever fungus</name>
    <dbReference type="NCBI Taxonomy" id="222929"/>
    <lineage>
        <taxon>Eukaryota</taxon>
        <taxon>Fungi</taxon>
        <taxon>Dikarya</taxon>
        <taxon>Ascomycota</taxon>
        <taxon>Pezizomycotina</taxon>
        <taxon>Eurotiomycetes</taxon>
        <taxon>Eurotiomycetidae</taxon>
        <taxon>Onygenales</taxon>
        <taxon>Onygenaceae</taxon>
        <taxon>Coccidioides</taxon>
    </lineage>
</organism>
<dbReference type="PRINTS" id="PR01039">
    <property type="entry name" value="TRNASYNTHTRP"/>
</dbReference>
<evidence type="ECO:0000256" key="10">
    <source>
        <dbReference type="ARBA" id="ARBA00049929"/>
    </source>
</evidence>
<evidence type="ECO:0000256" key="4">
    <source>
        <dbReference type="ARBA" id="ARBA00022598"/>
    </source>
</evidence>
<evidence type="ECO:0000256" key="2">
    <source>
        <dbReference type="ARBA" id="ARBA00005594"/>
    </source>
</evidence>
<dbReference type="Gene3D" id="1.10.240.10">
    <property type="entry name" value="Tyrosyl-Transfer RNA Synthetase"/>
    <property type="match status" value="1"/>
</dbReference>
<dbReference type="InterPro" id="IPR002305">
    <property type="entry name" value="aa-tRNA-synth_Ic"/>
</dbReference>
<evidence type="ECO:0000256" key="1">
    <source>
        <dbReference type="ARBA" id="ARBA00004305"/>
    </source>
</evidence>
<protein>
    <recommendedName>
        <fullName evidence="11">Tryptophan--tRNA ligase, mitochondrial</fullName>
        <ecNumber evidence="3">6.1.1.2</ecNumber>
    </recommendedName>
    <alternativeName>
        <fullName evidence="9">Tryptophanyl-tRNA synthetase</fullName>
    </alternativeName>
</protein>
<proteinExistence type="inferred from homology"/>
<dbReference type="EC" id="6.1.1.2" evidence="3"/>
<evidence type="ECO:0000256" key="7">
    <source>
        <dbReference type="ARBA" id="ARBA00022917"/>
    </source>
</evidence>
<evidence type="ECO:0000313" key="13">
    <source>
        <dbReference type="EMBL" id="EER29059.1"/>
    </source>
</evidence>
<dbReference type="EMBL" id="ACFW01000012">
    <property type="protein sequence ID" value="EER29059.1"/>
    <property type="molecule type" value="Genomic_DNA"/>
</dbReference>
<evidence type="ECO:0000313" key="14">
    <source>
        <dbReference type="Proteomes" id="UP000009084"/>
    </source>
</evidence>
<dbReference type="InterPro" id="IPR002306">
    <property type="entry name" value="Trp-tRNA-ligase"/>
</dbReference>
<dbReference type="NCBIfam" id="TIGR00233">
    <property type="entry name" value="trpS"/>
    <property type="match status" value="1"/>
</dbReference>
<evidence type="ECO:0000256" key="5">
    <source>
        <dbReference type="ARBA" id="ARBA00022741"/>
    </source>
</evidence>
<dbReference type="FunFam" id="1.10.240.10:FF:000002">
    <property type="entry name" value="Tryptophan--tRNA ligase"/>
    <property type="match status" value="1"/>
</dbReference>
<dbReference type="VEuPathDB" id="FungiDB:CPC735_037650"/>
<dbReference type="PANTHER" id="PTHR43766">
    <property type="entry name" value="TRYPTOPHAN--TRNA LIGASE, MITOCHONDRIAL"/>
    <property type="match status" value="1"/>
</dbReference>
<dbReference type="SUPFAM" id="SSF52374">
    <property type="entry name" value="Nucleotidylyl transferase"/>
    <property type="match status" value="1"/>
</dbReference>
<reference evidence="13 14" key="1">
    <citation type="journal article" date="2009" name="Genome Res.">
        <title>Comparative genomic analyses of the human fungal pathogens Coccidioides and their relatives.</title>
        <authorList>
            <person name="Sharpton T.J."/>
            <person name="Stajich J.E."/>
            <person name="Rounsley S.D."/>
            <person name="Gardner M.J."/>
            <person name="Wortman J.R."/>
            <person name="Jordar V.S."/>
            <person name="Maiti R."/>
            <person name="Kodira C.D."/>
            <person name="Neafsey D.E."/>
            <person name="Zeng Q."/>
            <person name="Hung C.-Y."/>
            <person name="McMahan C."/>
            <person name="Muszewska A."/>
            <person name="Grynberg M."/>
            <person name="Mandel M.A."/>
            <person name="Kellner E.M."/>
            <person name="Barker B.M."/>
            <person name="Galgiani J.N."/>
            <person name="Orbach M.J."/>
            <person name="Kirkland T.N."/>
            <person name="Cole G.T."/>
            <person name="Henn M.R."/>
            <person name="Birren B.W."/>
            <person name="Taylor J.W."/>
        </authorList>
    </citation>
    <scope>NUCLEOTIDE SEQUENCE [LARGE SCALE GENOMIC DNA]</scope>
    <source>
        <strain evidence="14">C735</strain>
    </source>
</reference>
<dbReference type="HAMAP" id="MF_00140_B">
    <property type="entry name" value="Trp_tRNA_synth_B"/>
    <property type="match status" value="1"/>
</dbReference>
<dbReference type="InterPro" id="IPR001412">
    <property type="entry name" value="aa-tRNA-synth_I_CS"/>
</dbReference>
<evidence type="ECO:0000256" key="9">
    <source>
        <dbReference type="ARBA" id="ARBA00030268"/>
    </source>
</evidence>
<name>C5P2F6_COCP7</name>